<evidence type="ECO:0000256" key="6">
    <source>
        <dbReference type="SAM" id="Coils"/>
    </source>
</evidence>
<evidence type="ECO:0000313" key="9">
    <source>
        <dbReference type="Proteomes" id="UP000190080"/>
    </source>
</evidence>
<dbReference type="PANTHER" id="PTHR11070">
    <property type="entry name" value="UVRD / RECB / PCRA DNA HELICASE FAMILY MEMBER"/>
    <property type="match status" value="1"/>
</dbReference>
<dbReference type="SUPFAM" id="SSF52540">
    <property type="entry name" value="P-loop containing nucleoside triphosphate hydrolases"/>
    <property type="match status" value="1"/>
</dbReference>
<dbReference type="InterPro" id="IPR014016">
    <property type="entry name" value="UvrD-like_ATP-bd"/>
</dbReference>
<evidence type="ECO:0000256" key="3">
    <source>
        <dbReference type="ARBA" id="ARBA00022806"/>
    </source>
</evidence>
<dbReference type="InterPro" id="IPR000212">
    <property type="entry name" value="DNA_helicase_UvrD/REP"/>
</dbReference>
<dbReference type="GO" id="GO:0043138">
    <property type="term" value="F:3'-5' DNA helicase activity"/>
    <property type="evidence" value="ECO:0007669"/>
    <property type="project" value="TreeGrafter"/>
</dbReference>
<keyword evidence="3 5" id="KW-0347">Helicase</keyword>
<gene>
    <name evidence="8" type="primary">helD_3</name>
    <name evidence="8" type="ORF">CLORY_40240</name>
</gene>
<dbReference type="Pfam" id="PF00580">
    <property type="entry name" value="UvrD-helicase"/>
    <property type="match status" value="1"/>
</dbReference>
<feature type="domain" description="UvrD-like helicase ATP-binding" evidence="7">
    <location>
        <begin position="207"/>
        <end position="589"/>
    </location>
</feature>
<evidence type="ECO:0000256" key="2">
    <source>
        <dbReference type="ARBA" id="ARBA00022801"/>
    </source>
</evidence>
<feature type="binding site" evidence="5">
    <location>
        <begin position="228"/>
        <end position="235"/>
    </location>
    <ligand>
        <name>ATP</name>
        <dbReference type="ChEBI" id="CHEBI:30616"/>
    </ligand>
</feature>
<keyword evidence="4 5" id="KW-0067">ATP-binding</keyword>
<evidence type="ECO:0000313" key="8">
    <source>
        <dbReference type="EMBL" id="OPJ57606.1"/>
    </source>
</evidence>
<protein>
    <submittedName>
        <fullName evidence="8">Helicase IV</fullName>
        <ecNumber evidence="8">3.6.4.12</ecNumber>
    </submittedName>
</protein>
<dbReference type="Gene3D" id="3.40.50.300">
    <property type="entry name" value="P-loop containing nucleotide triphosphate hydrolases"/>
    <property type="match status" value="3"/>
</dbReference>
<dbReference type="RefSeq" id="WP_079427873.1">
    <property type="nucleotide sequence ID" value="NZ_MZGV01000078.1"/>
</dbReference>
<dbReference type="InterPro" id="IPR027785">
    <property type="entry name" value="UvrD-like_helicase_C"/>
</dbReference>
<dbReference type="Pfam" id="PF13538">
    <property type="entry name" value="UvrD_C_2"/>
    <property type="match status" value="1"/>
</dbReference>
<dbReference type="EMBL" id="MZGV01000078">
    <property type="protein sequence ID" value="OPJ57606.1"/>
    <property type="molecule type" value="Genomic_DNA"/>
</dbReference>
<dbReference type="PANTHER" id="PTHR11070:SF17">
    <property type="entry name" value="DNA HELICASE IV"/>
    <property type="match status" value="1"/>
</dbReference>
<dbReference type="Proteomes" id="UP000190080">
    <property type="component" value="Unassembled WGS sequence"/>
</dbReference>
<dbReference type="OrthoDB" id="9787585at2"/>
<name>A0A1V4ICC8_9CLOT</name>
<dbReference type="STRING" id="1450648.CLORY_40240"/>
<dbReference type="PROSITE" id="PS51198">
    <property type="entry name" value="UVRD_HELICASE_ATP_BIND"/>
    <property type="match status" value="1"/>
</dbReference>
<dbReference type="AlphaFoldDB" id="A0A1V4ICC8"/>
<evidence type="ECO:0000256" key="4">
    <source>
        <dbReference type="ARBA" id="ARBA00022840"/>
    </source>
</evidence>
<evidence type="ECO:0000256" key="1">
    <source>
        <dbReference type="ARBA" id="ARBA00022741"/>
    </source>
</evidence>
<sequence>MSNFIKNQQEENMYLSETLKAIEKELIKETENLQHKNKSLISSRKEMWEAGVHFSDDVDRIPELLNYLSEVSRESRTYDSVVKNVEKYTRMINTPYFARIDFKEENYDSEKIYIGMHSLIDSDTKDIYIYDWRAPISSMFYRCELGNGSYISPQGIIEGNITLKRQYKIEKSVLKFFFDSSVKIDDEILQQVLSRNASPKMRNIVETIQKEQDMIIRDTDNELLIVQGVAGSGKTSIALHRIAFLLYEGLSSRLQANNVIIISPNDTFSRYIEGVLPELGEDNVENLTFDKIIRKHICCGYLTESRSEQLERLVTAQEKDDFAVLDSSIKFKGSVEFVNILNRLVRYCEKHLIDFQDIYYDKKIIYTRQELRNFFLDNKINLPIAKRLNRIENMILNKIHALRKERLQKIEEVVEKCDNHRLEIKAFARLMAIKESDNFINYLKKFTVVNYVKLYYKMFSNKKLFLMLARGLQLPRNIEDILEATEINFLKNKINYEDCAALLYIKFKLEGSDNFSQIKQVVIDEAQDYYPLQYEVFKLLFKEARYTVLGDYNQSLERQGNANLYNDIERIFGKKKSIKLFMKKSFRSSYEINRFSKKLLDGKEEIISFDRHEEEPKIISAKDIYNMDRLISEDIDELYKKGYETIGVICKTRSAALEAEHRLKELVSVKILDKSEDEIKKGVLVVPSYLAKGLEFDAVIVYNASNRKYKSEIDRRLFYVACTRALHQLHVYYVGEKNKFLSI</sequence>
<comment type="caution">
    <text evidence="8">The sequence shown here is derived from an EMBL/GenBank/DDBJ whole genome shotgun (WGS) entry which is preliminary data.</text>
</comment>
<keyword evidence="6" id="KW-0175">Coiled coil</keyword>
<dbReference type="GO" id="GO:0000725">
    <property type="term" value="P:recombinational repair"/>
    <property type="evidence" value="ECO:0007669"/>
    <property type="project" value="TreeGrafter"/>
</dbReference>
<dbReference type="GO" id="GO:0005524">
    <property type="term" value="F:ATP binding"/>
    <property type="evidence" value="ECO:0007669"/>
    <property type="project" value="UniProtKB-UniRule"/>
</dbReference>
<dbReference type="GO" id="GO:0016787">
    <property type="term" value="F:hydrolase activity"/>
    <property type="evidence" value="ECO:0007669"/>
    <property type="project" value="UniProtKB-UniRule"/>
</dbReference>
<organism evidence="8 9">
    <name type="scientific">Clostridium oryzae</name>
    <dbReference type="NCBI Taxonomy" id="1450648"/>
    <lineage>
        <taxon>Bacteria</taxon>
        <taxon>Bacillati</taxon>
        <taxon>Bacillota</taxon>
        <taxon>Clostridia</taxon>
        <taxon>Eubacteriales</taxon>
        <taxon>Clostridiaceae</taxon>
        <taxon>Clostridium</taxon>
    </lineage>
</organism>
<dbReference type="GO" id="GO:0003677">
    <property type="term" value="F:DNA binding"/>
    <property type="evidence" value="ECO:0007669"/>
    <property type="project" value="InterPro"/>
</dbReference>
<keyword evidence="1 5" id="KW-0547">Nucleotide-binding</keyword>
<evidence type="ECO:0000256" key="5">
    <source>
        <dbReference type="PROSITE-ProRule" id="PRU00560"/>
    </source>
</evidence>
<dbReference type="GO" id="GO:0005829">
    <property type="term" value="C:cytosol"/>
    <property type="evidence" value="ECO:0007669"/>
    <property type="project" value="TreeGrafter"/>
</dbReference>
<reference evidence="8 9" key="1">
    <citation type="submission" date="2017-03" db="EMBL/GenBank/DDBJ databases">
        <title>Genome sequence of Clostridium oryzae DSM 28571.</title>
        <authorList>
            <person name="Poehlein A."/>
            <person name="Daniel R."/>
        </authorList>
    </citation>
    <scope>NUCLEOTIDE SEQUENCE [LARGE SCALE GENOMIC DNA]</scope>
    <source>
        <strain evidence="8 9">DSM 28571</strain>
    </source>
</reference>
<dbReference type="EC" id="3.6.4.12" evidence="8"/>
<accession>A0A1V4ICC8</accession>
<proteinExistence type="predicted"/>
<keyword evidence="9" id="KW-1185">Reference proteome</keyword>
<feature type="coiled-coil region" evidence="6">
    <location>
        <begin position="5"/>
        <end position="39"/>
    </location>
</feature>
<dbReference type="InterPro" id="IPR027417">
    <property type="entry name" value="P-loop_NTPase"/>
</dbReference>
<evidence type="ECO:0000259" key="7">
    <source>
        <dbReference type="PROSITE" id="PS51198"/>
    </source>
</evidence>
<keyword evidence="2 5" id="KW-0378">Hydrolase</keyword>